<feature type="signal peptide" evidence="2">
    <location>
        <begin position="1"/>
        <end position="20"/>
    </location>
</feature>
<dbReference type="InterPro" id="IPR029046">
    <property type="entry name" value="LolA/LolB/LppX"/>
</dbReference>
<dbReference type="Proteomes" id="UP000197003">
    <property type="component" value="Chromosome"/>
</dbReference>
<gene>
    <name evidence="3" type="ORF">B9G79_00505</name>
</gene>
<dbReference type="SUPFAM" id="SSF89392">
    <property type="entry name" value="Prokaryotic lipoproteins and lipoprotein localization factors"/>
    <property type="match status" value="1"/>
</dbReference>
<organism evidence="3 4">
    <name type="scientific">Bdellovibrio bacteriovorus</name>
    <dbReference type="NCBI Taxonomy" id="959"/>
    <lineage>
        <taxon>Bacteria</taxon>
        <taxon>Pseudomonadati</taxon>
        <taxon>Bdellovibrionota</taxon>
        <taxon>Bdellovibrionia</taxon>
        <taxon>Bdellovibrionales</taxon>
        <taxon>Pseudobdellovibrionaceae</taxon>
        <taxon>Bdellovibrio</taxon>
    </lineage>
</organism>
<dbReference type="EMBL" id="CP020946">
    <property type="protein sequence ID" value="ASD62150.1"/>
    <property type="molecule type" value="Genomic_DNA"/>
</dbReference>
<proteinExistence type="predicted"/>
<reference evidence="3 4" key="1">
    <citation type="submission" date="2017-04" db="EMBL/GenBank/DDBJ databases">
        <title>Whole genome sequence of Bdellovibrio bacteriovorus strain SSB218315.</title>
        <authorList>
            <person name="Oyedara O."/>
            <person name="Rodriguez-Perez M.A."/>
        </authorList>
    </citation>
    <scope>NUCLEOTIDE SEQUENCE [LARGE SCALE GENOMIC DNA]</scope>
    <source>
        <strain evidence="3 4">SSB218315</strain>
    </source>
</reference>
<evidence type="ECO:0000313" key="3">
    <source>
        <dbReference type="EMBL" id="ASD62150.1"/>
    </source>
</evidence>
<dbReference type="Gene3D" id="2.50.20.10">
    <property type="entry name" value="Lipoprotein localisation LolA/LolB/LppX"/>
    <property type="match status" value="1"/>
</dbReference>
<evidence type="ECO:0000256" key="2">
    <source>
        <dbReference type="SAM" id="SignalP"/>
    </source>
</evidence>
<dbReference type="PANTHER" id="PTHR35869:SF1">
    <property type="entry name" value="OUTER-MEMBRANE LIPOPROTEIN CARRIER PROTEIN"/>
    <property type="match status" value="1"/>
</dbReference>
<evidence type="ECO:0000313" key="4">
    <source>
        <dbReference type="Proteomes" id="UP000197003"/>
    </source>
</evidence>
<dbReference type="RefSeq" id="WP_088563819.1">
    <property type="nucleotide sequence ID" value="NZ_CP020946.1"/>
</dbReference>
<dbReference type="OrthoDB" id="9787361at2"/>
<protein>
    <submittedName>
        <fullName evidence="3">Lipoprotein carrier protein LolA</fullName>
    </submittedName>
</protein>
<accession>A0A1Z3N3U1</accession>
<dbReference type="Pfam" id="PF03548">
    <property type="entry name" value="LolA"/>
    <property type="match status" value="1"/>
</dbReference>
<feature type="chain" id="PRO_5012644855" evidence="2">
    <location>
        <begin position="21"/>
        <end position="216"/>
    </location>
</feature>
<keyword evidence="1 2" id="KW-0732">Signal</keyword>
<name>A0A1Z3N3U1_BDEBC</name>
<dbReference type="CDD" id="cd16325">
    <property type="entry name" value="LolA"/>
    <property type="match status" value="1"/>
</dbReference>
<dbReference type="AlphaFoldDB" id="A0A1Z3N3U1"/>
<keyword evidence="3" id="KW-0449">Lipoprotein</keyword>
<sequence length="216" mass="24258">MLRSTLSLVLTFLFSLSAMAAVTGNGALQKVAKKYRTTKLVEMNVEKTVKSELLGKETKYDGKIYLANGKFRWENTKPEETLLVFDGKTIWSVQVPPKEFGGPVQVAKGIVDKKTKSHILISSLLGEDLNKNFKILKEEKDGELVNIEVQPLNDGLTVKSLKLTVKSKDNTLQTISYLDDIGNLTTMKFSDVKFLKKENKKLFKYQPPKDAQVTDL</sequence>
<dbReference type="PANTHER" id="PTHR35869">
    <property type="entry name" value="OUTER-MEMBRANE LIPOPROTEIN CARRIER PROTEIN"/>
    <property type="match status" value="1"/>
</dbReference>
<evidence type="ECO:0000256" key="1">
    <source>
        <dbReference type="ARBA" id="ARBA00022729"/>
    </source>
</evidence>
<dbReference type="InterPro" id="IPR004564">
    <property type="entry name" value="OM_lipoprot_carrier_LolA-like"/>
</dbReference>